<accession>A0AAJ0G9J9</accession>
<keyword evidence="2" id="KW-1185">Reference proteome</keyword>
<comment type="caution">
    <text evidence="1">The sequence shown here is derived from an EMBL/GenBank/DDBJ whole genome shotgun (WGS) entry which is preliminary data.</text>
</comment>
<evidence type="ECO:0000313" key="2">
    <source>
        <dbReference type="Proteomes" id="UP001271007"/>
    </source>
</evidence>
<protein>
    <submittedName>
        <fullName evidence="1">Uncharacterized protein</fullName>
    </submittedName>
</protein>
<name>A0AAJ0G9J9_9PEZI</name>
<organism evidence="1 2">
    <name type="scientific">Extremus antarcticus</name>
    <dbReference type="NCBI Taxonomy" id="702011"/>
    <lineage>
        <taxon>Eukaryota</taxon>
        <taxon>Fungi</taxon>
        <taxon>Dikarya</taxon>
        <taxon>Ascomycota</taxon>
        <taxon>Pezizomycotina</taxon>
        <taxon>Dothideomycetes</taxon>
        <taxon>Dothideomycetidae</taxon>
        <taxon>Mycosphaerellales</taxon>
        <taxon>Extremaceae</taxon>
        <taxon>Extremus</taxon>
    </lineage>
</organism>
<reference evidence="1" key="1">
    <citation type="submission" date="2023-04" db="EMBL/GenBank/DDBJ databases">
        <title>Black Yeasts Isolated from many extreme environments.</title>
        <authorList>
            <person name="Coleine C."/>
            <person name="Stajich J.E."/>
            <person name="Selbmann L."/>
        </authorList>
    </citation>
    <scope>NUCLEOTIDE SEQUENCE</scope>
    <source>
        <strain evidence="1">CCFEE 5312</strain>
    </source>
</reference>
<sequence>MPDIVQSLTGLAEPHFTKASGQDLAFAAHKFRMAIANFYSDIVRDRQVDFVGSVRRLMLLDGEIALIIGNSLVENNYLLPYVPPEKDTNTHTTTVQNFQEGAAYQSFRAYSIIIHLMNINLVHQNLASSLPCTTIDATATLKSSKIMIERQQNAILATLPRLIAYVVENRSSDLSTTDANGMRLLAPPLGISHADSTAAMIALVTSLTGNKILMKNRMPD</sequence>
<dbReference type="AlphaFoldDB" id="A0AAJ0G9J9"/>
<proteinExistence type="predicted"/>
<evidence type="ECO:0000313" key="1">
    <source>
        <dbReference type="EMBL" id="KAK3054491.1"/>
    </source>
</evidence>
<gene>
    <name evidence="1" type="ORF">LTR09_004760</name>
</gene>
<dbReference type="EMBL" id="JAWDJX010000012">
    <property type="protein sequence ID" value="KAK3054491.1"/>
    <property type="molecule type" value="Genomic_DNA"/>
</dbReference>
<dbReference type="Proteomes" id="UP001271007">
    <property type="component" value="Unassembled WGS sequence"/>
</dbReference>